<accession>A0A0C3Y1E1</accession>
<keyword evidence="5" id="KW-0949">S-adenosyl-L-methionine</keyword>
<keyword evidence="6" id="KW-0238">DNA-binding</keyword>
<dbReference type="InterPro" id="IPR043151">
    <property type="entry name" value="BAH_sf"/>
</dbReference>
<evidence type="ECO:0000259" key="8">
    <source>
        <dbReference type="PROSITE" id="PS51038"/>
    </source>
</evidence>
<feature type="domain" description="BAH" evidence="8">
    <location>
        <begin position="24"/>
        <end position="141"/>
    </location>
</feature>
<protein>
    <recommendedName>
        <fullName evidence="2">DNA (cytosine-5-)-methyltransferase</fullName>
        <ecNumber evidence="2">2.1.1.37</ecNumber>
    </recommendedName>
</protein>
<reference evidence="10" key="3">
    <citation type="submission" date="2015-04" db="UniProtKB">
        <authorList>
            <consortium name="EnsemblPlants"/>
        </authorList>
    </citation>
    <scope>IDENTIFICATION</scope>
    <source>
        <strain evidence="10">cv. Jemalong A17</strain>
    </source>
</reference>
<keyword evidence="4" id="KW-0808">Transferase</keyword>
<dbReference type="PRINTS" id="PR00105">
    <property type="entry name" value="C5METTRFRASE"/>
</dbReference>
<dbReference type="Pfam" id="PF01426">
    <property type="entry name" value="BAH"/>
    <property type="match status" value="1"/>
</dbReference>
<evidence type="ECO:0000256" key="2">
    <source>
        <dbReference type="ARBA" id="ARBA00011975"/>
    </source>
</evidence>
<organism evidence="9 11">
    <name type="scientific">Medicago truncatula</name>
    <name type="common">Barrel medic</name>
    <name type="synonym">Medicago tribuloides</name>
    <dbReference type="NCBI Taxonomy" id="3880"/>
    <lineage>
        <taxon>Eukaryota</taxon>
        <taxon>Viridiplantae</taxon>
        <taxon>Streptophyta</taxon>
        <taxon>Embryophyta</taxon>
        <taxon>Tracheophyta</taxon>
        <taxon>Spermatophyta</taxon>
        <taxon>Magnoliopsida</taxon>
        <taxon>eudicotyledons</taxon>
        <taxon>Gunneridae</taxon>
        <taxon>Pentapetalae</taxon>
        <taxon>rosids</taxon>
        <taxon>fabids</taxon>
        <taxon>Fabales</taxon>
        <taxon>Fabaceae</taxon>
        <taxon>Papilionoideae</taxon>
        <taxon>50 kb inversion clade</taxon>
        <taxon>NPAAA clade</taxon>
        <taxon>Hologalegina</taxon>
        <taxon>IRL clade</taxon>
        <taxon>Trifolieae</taxon>
        <taxon>Medicago</taxon>
    </lineage>
</organism>
<keyword evidence="7" id="KW-0539">Nucleus</keyword>
<evidence type="ECO:0000313" key="11">
    <source>
        <dbReference type="Proteomes" id="UP000002051"/>
    </source>
</evidence>
<evidence type="ECO:0000256" key="1">
    <source>
        <dbReference type="ARBA" id="ARBA00004123"/>
    </source>
</evidence>
<evidence type="ECO:0000256" key="3">
    <source>
        <dbReference type="ARBA" id="ARBA00022603"/>
    </source>
</evidence>
<evidence type="ECO:0000256" key="6">
    <source>
        <dbReference type="ARBA" id="ARBA00023125"/>
    </source>
</evidence>
<evidence type="ECO:0000313" key="9">
    <source>
        <dbReference type="EMBL" id="AET03084.2"/>
    </source>
</evidence>
<keyword evidence="11" id="KW-1185">Reference proteome</keyword>
<dbReference type="SUPFAM" id="SSF53335">
    <property type="entry name" value="S-adenosyl-L-methionine-dependent methyltransferases"/>
    <property type="match status" value="1"/>
</dbReference>
<sequence length="407" mass="46703">MLTVTAVMMKFQTLNFLEFRFLMSKLNSAGQSGIKSRVRKAEGIIFVKLEMFESVDGELFFRAQWYYRAKDTVSHKDHGQLIDPKRVFYSEVQDDNPLDCLVGKLNIARLELNLGPWSVLFHMVSSSMLPDANLGGLLKLLQLENKDIPSETSSIVSSDIEVNGISELNTNIANTKPELKLLDLYSGCGAMSTGLCQGGILSGSKMVTMSFIYLLAFENNHLNTICFRPCFDMILFEKLCCYFSLTQNMVPHEYYVELFREEEEEEDDNTGPEENNGEEIFEVPKVIDMRYNDPKKEDKHGLYFKVFWKGYDSGVEDVVCGGPPCQGIKKQTTSLFFIHIVHYLRPKFTLMENVVDLLKFSYGFLVRYALGRLVQMSYRSHLIVYPMHILQESHLKTLEDQPHFPLM</sequence>
<dbReference type="GO" id="GO:0005634">
    <property type="term" value="C:nucleus"/>
    <property type="evidence" value="ECO:0000318"/>
    <property type="project" value="GO_Central"/>
</dbReference>
<evidence type="ECO:0000256" key="4">
    <source>
        <dbReference type="ARBA" id="ARBA00022679"/>
    </source>
</evidence>
<dbReference type="HOGENOM" id="CLU_676833_0_0_1"/>
<dbReference type="InterPro" id="IPR029063">
    <property type="entry name" value="SAM-dependent_MTases_sf"/>
</dbReference>
<gene>
    <name evidence="9" type="ordered locus">MTR_8g062550</name>
</gene>
<dbReference type="GO" id="GO:0003886">
    <property type="term" value="F:DNA (cytosine-5-)-methyltransferase activity"/>
    <property type="evidence" value="ECO:0000318"/>
    <property type="project" value="GO_Central"/>
</dbReference>
<dbReference type="EnsemblPlants" id="AET03084">
    <property type="protein sequence ID" value="AET03084"/>
    <property type="gene ID" value="MTR_8g062550"/>
</dbReference>
<accession>G7LEN9</accession>
<dbReference type="EC" id="2.1.1.37" evidence="2"/>
<dbReference type="GO" id="GO:0003682">
    <property type="term" value="F:chromatin binding"/>
    <property type="evidence" value="ECO:0007669"/>
    <property type="project" value="InterPro"/>
</dbReference>
<dbReference type="AlphaFoldDB" id="G7LEN9"/>
<dbReference type="GO" id="GO:0003677">
    <property type="term" value="F:DNA binding"/>
    <property type="evidence" value="ECO:0000318"/>
    <property type="project" value="GO_Central"/>
</dbReference>
<dbReference type="InterPro" id="IPR001525">
    <property type="entry name" value="C5_MeTfrase"/>
</dbReference>
<dbReference type="Proteomes" id="UP000002051">
    <property type="component" value="Chromosome 8"/>
</dbReference>
<reference evidence="9 11" key="1">
    <citation type="journal article" date="2011" name="Nature">
        <title>The Medicago genome provides insight into the evolution of rhizobial symbioses.</title>
        <authorList>
            <person name="Young N.D."/>
            <person name="Debelle F."/>
            <person name="Oldroyd G.E."/>
            <person name="Geurts R."/>
            <person name="Cannon S.B."/>
            <person name="Udvardi M.K."/>
            <person name="Benedito V.A."/>
            <person name="Mayer K.F."/>
            <person name="Gouzy J."/>
            <person name="Schoof H."/>
            <person name="Van de Peer Y."/>
            <person name="Proost S."/>
            <person name="Cook D.R."/>
            <person name="Meyers B.C."/>
            <person name="Spannagl M."/>
            <person name="Cheung F."/>
            <person name="De Mita S."/>
            <person name="Krishnakumar V."/>
            <person name="Gundlach H."/>
            <person name="Zhou S."/>
            <person name="Mudge J."/>
            <person name="Bharti A.K."/>
            <person name="Murray J.D."/>
            <person name="Naoumkina M.A."/>
            <person name="Rosen B."/>
            <person name="Silverstein K.A."/>
            <person name="Tang H."/>
            <person name="Rombauts S."/>
            <person name="Zhao P.X."/>
            <person name="Zhou P."/>
            <person name="Barbe V."/>
            <person name="Bardou P."/>
            <person name="Bechner M."/>
            <person name="Bellec A."/>
            <person name="Berger A."/>
            <person name="Berges H."/>
            <person name="Bidwell S."/>
            <person name="Bisseling T."/>
            <person name="Choisne N."/>
            <person name="Couloux A."/>
            <person name="Denny R."/>
            <person name="Deshpande S."/>
            <person name="Dai X."/>
            <person name="Doyle J.J."/>
            <person name="Dudez A.M."/>
            <person name="Farmer A.D."/>
            <person name="Fouteau S."/>
            <person name="Franken C."/>
            <person name="Gibelin C."/>
            <person name="Gish J."/>
            <person name="Goldstein S."/>
            <person name="Gonzalez A.J."/>
            <person name="Green P.J."/>
            <person name="Hallab A."/>
            <person name="Hartog M."/>
            <person name="Hua A."/>
            <person name="Humphray S.J."/>
            <person name="Jeong D.H."/>
            <person name="Jing Y."/>
            <person name="Jocker A."/>
            <person name="Kenton S.M."/>
            <person name="Kim D.J."/>
            <person name="Klee K."/>
            <person name="Lai H."/>
            <person name="Lang C."/>
            <person name="Lin S."/>
            <person name="Macmil S.L."/>
            <person name="Magdelenat G."/>
            <person name="Matthews L."/>
            <person name="McCorrison J."/>
            <person name="Monaghan E.L."/>
            <person name="Mun J.H."/>
            <person name="Najar F.Z."/>
            <person name="Nicholson C."/>
            <person name="Noirot C."/>
            <person name="O'Bleness M."/>
            <person name="Paule C.R."/>
            <person name="Poulain J."/>
            <person name="Prion F."/>
            <person name="Qin B."/>
            <person name="Qu C."/>
            <person name="Retzel E.F."/>
            <person name="Riddle C."/>
            <person name="Sallet E."/>
            <person name="Samain S."/>
            <person name="Samson N."/>
            <person name="Sanders I."/>
            <person name="Saurat O."/>
            <person name="Scarpelli C."/>
            <person name="Schiex T."/>
            <person name="Segurens B."/>
            <person name="Severin A.J."/>
            <person name="Sherrier D.J."/>
            <person name="Shi R."/>
            <person name="Sims S."/>
            <person name="Singer S.R."/>
            <person name="Sinharoy S."/>
            <person name="Sterck L."/>
            <person name="Viollet A."/>
            <person name="Wang B.B."/>
            <person name="Wang K."/>
            <person name="Wang M."/>
            <person name="Wang X."/>
            <person name="Warfsmann J."/>
            <person name="Weissenbach J."/>
            <person name="White D.D."/>
            <person name="White J.D."/>
            <person name="Wiley G.B."/>
            <person name="Wincker P."/>
            <person name="Xing Y."/>
            <person name="Yang L."/>
            <person name="Yao Z."/>
            <person name="Ying F."/>
            <person name="Zhai J."/>
            <person name="Zhou L."/>
            <person name="Zuber A."/>
            <person name="Denarie J."/>
            <person name="Dixon R.A."/>
            <person name="May G.D."/>
            <person name="Schwartz D.C."/>
            <person name="Rogers J."/>
            <person name="Quetier F."/>
            <person name="Town C.D."/>
            <person name="Roe B.A."/>
        </authorList>
    </citation>
    <scope>NUCLEOTIDE SEQUENCE [LARGE SCALE GENOMIC DNA]</scope>
    <source>
        <strain evidence="9">A17</strain>
        <strain evidence="10 11">cv. Jemalong A17</strain>
    </source>
</reference>
<dbReference type="PROSITE" id="PS51038">
    <property type="entry name" value="BAH"/>
    <property type="match status" value="1"/>
</dbReference>
<dbReference type="Gene3D" id="3.40.50.150">
    <property type="entry name" value="Vaccinia Virus protein VP39"/>
    <property type="match status" value="2"/>
</dbReference>
<keyword evidence="3" id="KW-0489">Methyltransferase</keyword>
<evidence type="ECO:0000313" key="10">
    <source>
        <dbReference type="EnsemblPlants" id="AET03084"/>
    </source>
</evidence>
<dbReference type="InterPro" id="IPR050390">
    <property type="entry name" value="C5-Methyltransferase"/>
</dbReference>
<dbReference type="PANTHER" id="PTHR10629">
    <property type="entry name" value="CYTOSINE-SPECIFIC METHYLTRANSFERASE"/>
    <property type="match status" value="1"/>
</dbReference>
<evidence type="ECO:0000256" key="7">
    <source>
        <dbReference type="ARBA" id="ARBA00023242"/>
    </source>
</evidence>
<dbReference type="PANTHER" id="PTHR10629:SF50">
    <property type="entry name" value="DNA (CYTOSINE-5)-METHYLTRANSFERASE CMT3"/>
    <property type="match status" value="1"/>
</dbReference>
<dbReference type="STRING" id="3880.G7LEN9"/>
<dbReference type="EMBL" id="CM001224">
    <property type="protein sequence ID" value="AET03084.2"/>
    <property type="molecule type" value="Genomic_DNA"/>
</dbReference>
<dbReference type="PaxDb" id="3880-AET03084"/>
<name>G7LEN9_MEDTR</name>
<comment type="subcellular location">
    <subcellularLocation>
        <location evidence="1">Nucleus</location>
    </subcellularLocation>
</comment>
<dbReference type="Gene3D" id="2.30.30.490">
    <property type="match status" value="1"/>
</dbReference>
<dbReference type="GO" id="GO:0044027">
    <property type="term" value="P:negative regulation of gene expression via chromosomal CpG island methylation"/>
    <property type="evidence" value="ECO:0000318"/>
    <property type="project" value="GO_Central"/>
</dbReference>
<dbReference type="InterPro" id="IPR001025">
    <property type="entry name" value="BAH_dom"/>
</dbReference>
<reference evidence="9 11" key="2">
    <citation type="journal article" date="2014" name="BMC Genomics">
        <title>An improved genome release (version Mt4.0) for the model legume Medicago truncatula.</title>
        <authorList>
            <person name="Tang H."/>
            <person name="Krishnakumar V."/>
            <person name="Bidwell S."/>
            <person name="Rosen B."/>
            <person name="Chan A."/>
            <person name="Zhou S."/>
            <person name="Gentzbittel L."/>
            <person name="Childs K.L."/>
            <person name="Yandell M."/>
            <person name="Gundlach H."/>
            <person name="Mayer K.F."/>
            <person name="Schwartz D.C."/>
            <person name="Town C.D."/>
        </authorList>
    </citation>
    <scope>GENOME REANNOTATION</scope>
    <source>
        <strain evidence="9">A17</strain>
        <strain evidence="10 11">cv. Jemalong A17</strain>
    </source>
</reference>
<proteinExistence type="predicted"/>
<dbReference type="GO" id="GO:0032259">
    <property type="term" value="P:methylation"/>
    <property type="evidence" value="ECO:0007669"/>
    <property type="project" value="UniProtKB-KW"/>
</dbReference>
<evidence type="ECO:0000256" key="5">
    <source>
        <dbReference type="ARBA" id="ARBA00022691"/>
    </source>
</evidence>